<dbReference type="EMBL" id="PZZZ01000001">
    <property type="protein sequence ID" value="PTM98964.1"/>
    <property type="molecule type" value="Genomic_DNA"/>
</dbReference>
<protein>
    <submittedName>
        <fullName evidence="1">Uncharacterized protein</fullName>
    </submittedName>
</protein>
<evidence type="ECO:0000313" key="2">
    <source>
        <dbReference type="Proteomes" id="UP000241247"/>
    </source>
</evidence>
<reference evidence="1 2" key="1">
    <citation type="submission" date="2018-04" db="EMBL/GenBank/DDBJ databases">
        <title>Genomic Encyclopedia of Type Strains, Phase IV (KMG-IV): sequencing the most valuable type-strain genomes for metagenomic binning, comparative biology and taxonomic classification.</title>
        <authorList>
            <person name="Goeker M."/>
        </authorList>
    </citation>
    <scope>NUCLEOTIDE SEQUENCE [LARGE SCALE GENOMIC DNA]</scope>
    <source>
        <strain evidence="1 2">DSM 7138</strain>
    </source>
</reference>
<organism evidence="1 2">
    <name type="scientific">Mycoplana dimorpha</name>
    <dbReference type="NCBI Taxonomy" id="28320"/>
    <lineage>
        <taxon>Bacteria</taxon>
        <taxon>Pseudomonadati</taxon>
        <taxon>Pseudomonadota</taxon>
        <taxon>Alphaproteobacteria</taxon>
        <taxon>Hyphomicrobiales</taxon>
        <taxon>Rhizobiaceae</taxon>
        <taxon>Mycoplana</taxon>
    </lineage>
</organism>
<evidence type="ECO:0000313" key="1">
    <source>
        <dbReference type="EMBL" id="PTM98964.1"/>
    </source>
</evidence>
<proteinExistence type="predicted"/>
<keyword evidence="2" id="KW-1185">Reference proteome</keyword>
<name>A0A2T5BIZ9_MYCDI</name>
<dbReference type="AlphaFoldDB" id="A0A2T5BIZ9"/>
<sequence>MECNIRGIGARQCVAVLDRNRVFLMGGTYLRFERVQYQDVANGSGIGLSQLSSLTKRYPTPGSVRMIVGAAGSRSTLLRNWPMNTLR</sequence>
<accession>A0A2T5BIZ9</accession>
<dbReference type="Proteomes" id="UP000241247">
    <property type="component" value="Unassembled WGS sequence"/>
</dbReference>
<gene>
    <name evidence="1" type="ORF">C7449_101631</name>
</gene>
<comment type="caution">
    <text evidence="1">The sequence shown here is derived from an EMBL/GenBank/DDBJ whole genome shotgun (WGS) entry which is preliminary data.</text>
</comment>